<protein>
    <submittedName>
        <fullName evidence="2">Uncharacterized protein</fullName>
    </submittedName>
</protein>
<dbReference type="AlphaFoldDB" id="A0A915KUC7"/>
<evidence type="ECO:0000313" key="2">
    <source>
        <dbReference type="WBParaSite" id="nRc.2.0.1.t42390-RA"/>
    </source>
</evidence>
<evidence type="ECO:0000313" key="1">
    <source>
        <dbReference type="Proteomes" id="UP000887565"/>
    </source>
</evidence>
<proteinExistence type="predicted"/>
<keyword evidence="1" id="KW-1185">Reference proteome</keyword>
<organism evidence="1 2">
    <name type="scientific">Romanomermis culicivorax</name>
    <name type="common">Nematode worm</name>
    <dbReference type="NCBI Taxonomy" id="13658"/>
    <lineage>
        <taxon>Eukaryota</taxon>
        <taxon>Metazoa</taxon>
        <taxon>Ecdysozoa</taxon>
        <taxon>Nematoda</taxon>
        <taxon>Enoplea</taxon>
        <taxon>Dorylaimia</taxon>
        <taxon>Mermithida</taxon>
        <taxon>Mermithoidea</taxon>
        <taxon>Mermithidae</taxon>
        <taxon>Romanomermis</taxon>
    </lineage>
</organism>
<name>A0A915KUC7_ROMCU</name>
<dbReference type="Proteomes" id="UP000887565">
    <property type="component" value="Unplaced"/>
</dbReference>
<dbReference type="WBParaSite" id="nRc.2.0.1.t42390-RA">
    <property type="protein sequence ID" value="nRc.2.0.1.t42390-RA"/>
    <property type="gene ID" value="nRc.2.0.1.g42390"/>
</dbReference>
<accession>A0A915KUC7</accession>
<sequence length="66" mass="8032">MKLEIKILYRKSDSVMEWHMDTKIHGILTFSQRHRSNSLYGCLQWFFLADFKQWLQANEDLLNQNN</sequence>
<reference evidence="2" key="1">
    <citation type="submission" date="2022-11" db="UniProtKB">
        <authorList>
            <consortium name="WormBaseParasite"/>
        </authorList>
    </citation>
    <scope>IDENTIFICATION</scope>
</reference>